<organism evidence="9 10">
    <name type="scientific">Dongia rigui</name>
    <dbReference type="NCBI Taxonomy" id="940149"/>
    <lineage>
        <taxon>Bacteria</taxon>
        <taxon>Pseudomonadati</taxon>
        <taxon>Pseudomonadota</taxon>
        <taxon>Alphaproteobacteria</taxon>
        <taxon>Rhodospirillales</taxon>
        <taxon>Dongiaceae</taxon>
        <taxon>Dongia</taxon>
    </lineage>
</organism>
<dbReference type="Gene3D" id="1.10.520.20">
    <property type="entry name" value="N-terminal domain of the delta subunit of the F1F0-ATP synthase"/>
    <property type="match status" value="1"/>
</dbReference>
<dbReference type="EMBL" id="JAXCLX010000001">
    <property type="protein sequence ID" value="MDY0872343.1"/>
    <property type="molecule type" value="Genomic_DNA"/>
</dbReference>
<keyword evidence="4 8" id="KW-0406">Ion transport</keyword>
<keyword evidence="8" id="KW-1003">Cell membrane</keyword>
<comment type="subcellular location">
    <subcellularLocation>
        <location evidence="8">Cell membrane</location>
        <topology evidence="8">Peripheral membrane protein</topology>
    </subcellularLocation>
    <subcellularLocation>
        <location evidence="1">Membrane</location>
    </subcellularLocation>
</comment>
<dbReference type="InterPro" id="IPR020781">
    <property type="entry name" value="ATPase_OSCP/d_CS"/>
</dbReference>
<evidence type="ECO:0000256" key="2">
    <source>
        <dbReference type="ARBA" id="ARBA00022448"/>
    </source>
</evidence>
<evidence type="ECO:0000313" key="9">
    <source>
        <dbReference type="EMBL" id="MDY0872343.1"/>
    </source>
</evidence>
<accession>A0ABU5E0D0</accession>
<keyword evidence="2 8" id="KW-0813">Transport</keyword>
<sequence length="196" mass="20749">MGAGIVAAQGSDKGSTAYGGLAQRYAAALFELADSKHQLDAVVGDLAALAKMIDESADFRRLINSPVLSRGDQGRAISGIVQAAQFGPLTAKFLGLLAQNRRLFALSAMIQAFKKMLADRRGEMTAQVWSARPLSADQQNALAETIKRAHGAKVTMEVKVDPALIGGLVVKVGSRMIDSSIRTKLQKLQLAMKGVG</sequence>
<comment type="caution">
    <text evidence="9">The sequence shown here is derived from an EMBL/GenBank/DDBJ whole genome shotgun (WGS) entry which is preliminary data.</text>
</comment>
<evidence type="ECO:0000256" key="3">
    <source>
        <dbReference type="ARBA" id="ARBA00022781"/>
    </source>
</evidence>
<dbReference type="RefSeq" id="WP_320500765.1">
    <property type="nucleotide sequence ID" value="NZ_JAXCLX010000001.1"/>
</dbReference>
<evidence type="ECO:0000313" key="10">
    <source>
        <dbReference type="Proteomes" id="UP001271769"/>
    </source>
</evidence>
<evidence type="ECO:0000256" key="7">
    <source>
        <dbReference type="ARBA" id="ARBA00023310"/>
    </source>
</evidence>
<name>A0ABU5E0D0_9PROT</name>
<dbReference type="NCBIfam" id="NF004402">
    <property type="entry name" value="PRK05758.2-2"/>
    <property type="match status" value="1"/>
</dbReference>
<evidence type="ECO:0000256" key="4">
    <source>
        <dbReference type="ARBA" id="ARBA00023065"/>
    </source>
</evidence>
<protein>
    <recommendedName>
        <fullName evidence="8">ATP synthase subunit delta</fullName>
    </recommendedName>
    <alternativeName>
        <fullName evidence="8">ATP synthase F(1) sector subunit delta</fullName>
    </alternativeName>
    <alternativeName>
        <fullName evidence="8">F-type ATPase subunit delta</fullName>
        <shortName evidence="8">F-ATPase subunit delta</shortName>
    </alternativeName>
</protein>
<dbReference type="NCBIfam" id="TIGR01145">
    <property type="entry name" value="ATP_synt_delta"/>
    <property type="match status" value="1"/>
</dbReference>
<dbReference type="PANTHER" id="PTHR11910">
    <property type="entry name" value="ATP SYNTHASE DELTA CHAIN"/>
    <property type="match status" value="1"/>
</dbReference>
<keyword evidence="5 8" id="KW-0472">Membrane</keyword>
<proteinExistence type="inferred from homology"/>
<comment type="similarity">
    <text evidence="8">Belongs to the ATPase delta chain family.</text>
</comment>
<dbReference type="PROSITE" id="PS00389">
    <property type="entry name" value="ATPASE_DELTA"/>
    <property type="match status" value="1"/>
</dbReference>
<comment type="function">
    <text evidence="8">This protein is part of the stalk that links CF(0) to CF(1). It either transmits conformational changes from CF(0) to CF(1) or is implicated in proton conduction.</text>
</comment>
<evidence type="ECO:0000256" key="1">
    <source>
        <dbReference type="ARBA" id="ARBA00004370"/>
    </source>
</evidence>
<comment type="function">
    <text evidence="8">F(1)F(0) ATP synthase produces ATP from ADP in the presence of a proton or sodium gradient. F-type ATPases consist of two structural domains, F(1) containing the extramembraneous catalytic core and F(0) containing the membrane proton channel, linked together by a central stalk and a peripheral stalk. During catalysis, ATP synthesis in the catalytic domain of F(1) is coupled via a rotary mechanism of the central stalk subunits to proton translocation.</text>
</comment>
<evidence type="ECO:0000256" key="8">
    <source>
        <dbReference type="HAMAP-Rule" id="MF_01416"/>
    </source>
</evidence>
<keyword evidence="6 8" id="KW-0139">CF(1)</keyword>
<gene>
    <name evidence="8" type="primary">atpH</name>
    <name evidence="9" type="ORF">SMD31_10435</name>
</gene>
<dbReference type="SUPFAM" id="SSF47928">
    <property type="entry name" value="N-terminal domain of the delta subunit of the F1F0-ATP synthase"/>
    <property type="match status" value="1"/>
</dbReference>
<dbReference type="InterPro" id="IPR000711">
    <property type="entry name" value="ATPase_OSCP/dsu"/>
</dbReference>
<dbReference type="NCBIfam" id="NF004406">
    <property type="entry name" value="PRK05758.3-2"/>
    <property type="match status" value="1"/>
</dbReference>
<keyword evidence="3 8" id="KW-0375">Hydrogen ion transport</keyword>
<dbReference type="Proteomes" id="UP001271769">
    <property type="component" value="Unassembled WGS sequence"/>
</dbReference>
<dbReference type="InterPro" id="IPR026015">
    <property type="entry name" value="ATP_synth_OSCP/delta_N_sf"/>
</dbReference>
<keyword evidence="10" id="KW-1185">Reference proteome</keyword>
<dbReference type="Pfam" id="PF00213">
    <property type="entry name" value="OSCP"/>
    <property type="match status" value="1"/>
</dbReference>
<dbReference type="HAMAP" id="MF_01416">
    <property type="entry name" value="ATP_synth_delta_bact"/>
    <property type="match status" value="1"/>
</dbReference>
<keyword evidence="7 8" id="KW-0066">ATP synthesis</keyword>
<evidence type="ECO:0000256" key="5">
    <source>
        <dbReference type="ARBA" id="ARBA00023136"/>
    </source>
</evidence>
<reference evidence="9 10" key="1">
    <citation type="journal article" date="2013" name="Antonie Van Leeuwenhoek">
        <title>Dongia rigui sp. nov., isolated from freshwater of a large wetland in Korea.</title>
        <authorList>
            <person name="Baik K.S."/>
            <person name="Hwang Y.M."/>
            <person name="Choi J.S."/>
            <person name="Kwon J."/>
            <person name="Seong C.N."/>
        </authorList>
    </citation>
    <scope>NUCLEOTIDE SEQUENCE [LARGE SCALE GENOMIC DNA]</scope>
    <source>
        <strain evidence="9 10">04SU4-P</strain>
    </source>
</reference>
<evidence type="ECO:0000256" key="6">
    <source>
        <dbReference type="ARBA" id="ARBA00023196"/>
    </source>
</evidence>
<dbReference type="PRINTS" id="PR00125">
    <property type="entry name" value="ATPASEDELTA"/>
</dbReference>